<evidence type="ECO:0000256" key="20">
    <source>
        <dbReference type="ARBA" id="ARBA00047734"/>
    </source>
</evidence>
<comment type="subcellular location">
    <subcellularLocation>
        <location evidence="3">Cell projection</location>
        <location evidence="3">Ruffle membrane</location>
    </subcellularLocation>
    <subcellularLocation>
        <location evidence="2">Cytoplasm</location>
    </subcellularLocation>
    <subcellularLocation>
        <location evidence="1">Membrane</location>
        <topology evidence="1">Peripheral membrane protein</topology>
    </subcellularLocation>
</comment>
<keyword evidence="6" id="KW-0053">Apoptosis</keyword>
<organism evidence="25 26">
    <name type="scientific">Rhodococcus olei</name>
    <dbReference type="NCBI Taxonomy" id="2161675"/>
    <lineage>
        <taxon>Bacteria</taxon>
        <taxon>Bacillati</taxon>
        <taxon>Actinomycetota</taxon>
        <taxon>Actinomycetes</taxon>
        <taxon>Mycobacteriales</taxon>
        <taxon>Nocardiaceae</taxon>
        <taxon>Rhodococcus</taxon>
    </lineage>
</organism>
<evidence type="ECO:0000256" key="8">
    <source>
        <dbReference type="ARBA" id="ARBA00022832"/>
    </source>
</evidence>
<comment type="catalytic activity">
    <reaction evidence="20">
        <text>hexadecanoyl-CoA + H2O = hexadecanoate + CoA + H(+)</text>
        <dbReference type="Rhea" id="RHEA:16645"/>
        <dbReference type="ChEBI" id="CHEBI:7896"/>
        <dbReference type="ChEBI" id="CHEBI:15377"/>
        <dbReference type="ChEBI" id="CHEBI:15378"/>
        <dbReference type="ChEBI" id="CHEBI:57287"/>
        <dbReference type="ChEBI" id="CHEBI:57379"/>
        <dbReference type="EC" id="3.1.2.2"/>
    </reaction>
    <physiologicalReaction direction="left-to-right" evidence="20">
        <dbReference type="Rhea" id="RHEA:16646"/>
    </physiologicalReaction>
</comment>
<keyword evidence="10" id="KW-0443">Lipid metabolism</keyword>
<sequence length="226" mass="23868">MTESTSDQQLLYVNDQLSDEEIQREADLYGPLTDSVRGLIAATLQTEVGESDVRRARALIGEAASLLRAKAIPGPYGVRWGASGRKRGWGNAADGLRNAVAPPLNIRTDPDGRARTDFHLGPQYEGPAGLVHGGVSALILDQVLGDAAVAGGTPGMTGTLTLRYRRPTPLGDLYAEARVDRVEGVKTIVVGHISGSDGICVEAEGVFILPRWAREAIAEQNASTAG</sequence>
<keyword evidence="12" id="KW-0966">Cell projection</keyword>
<dbReference type="EC" id="3.1.2.2" evidence="16"/>
<dbReference type="InterPro" id="IPR029069">
    <property type="entry name" value="HotDog_dom_sf"/>
</dbReference>
<evidence type="ECO:0000256" key="22">
    <source>
        <dbReference type="ARBA" id="ARBA00048074"/>
    </source>
</evidence>
<dbReference type="InterPro" id="IPR052365">
    <property type="entry name" value="THEM4/THEM5_acyl-CoA_thioest"/>
</dbReference>
<keyword evidence="26" id="KW-1185">Reference proteome</keyword>
<protein>
    <recommendedName>
        <fullName evidence="17">Acyl-coenzyme A thioesterase THEM4</fullName>
        <ecNumber evidence="16">3.1.2.2</ecNumber>
    </recommendedName>
    <alternativeName>
        <fullName evidence="18">Thioesterase superfamily member 4</fullName>
    </alternativeName>
</protein>
<evidence type="ECO:0000256" key="14">
    <source>
        <dbReference type="ARBA" id="ARBA00037002"/>
    </source>
</evidence>
<comment type="catalytic activity">
    <reaction evidence="19">
        <text>octanoyl-CoA + H2O = octanoate + CoA + H(+)</text>
        <dbReference type="Rhea" id="RHEA:30143"/>
        <dbReference type="ChEBI" id="CHEBI:15377"/>
        <dbReference type="ChEBI" id="CHEBI:15378"/>
        <dbReference type="ChEBI" id="CHEBI:25646"/>
        <dbReference type="ChEBI" id="CHEBI:57287"/>
        <dbReference type="ChEBI" id="CHEBI:57386"/>
    </reaction>
    <physiologicalReaction direction="left-to-right" evidence="19">
        <dbReference type="Rhea" id="RHEA:30144"/>
    </physiologicalReaction>
</comment>
<keyword evidence="4" id="KW-1003">Cell membrane</keyword>
<dbReference type="EMBL" id="BAABFB010000075">
    <property type="protein sequence ID" value="GAA4489821.1"/>
    <property type="molecule type" value="Genomic_DNA"/>
</dbReference>
<gene>
    <name evidence="25" type="ORF">GCM10023094_52000</name>
</gene>
<evidence type="ECO:0000313" key="26">
    <source>
        <dbReference type="Proteomes" id="UP001501183"/>
    </source>
</evidence>
<evidence type="ECO:0000256" key="7">
    <source>
        <dbReference type="ARBA" id="ARBA00022801"/>
    </source>
</evidence>
<dbReference type="PANTHER" id="PTHR12418">
    <property type="entry name" value="ACYL-COENZYME A THIOESTERASE THEM4"/>
    <property type="match status" value="1"/>
</dbReference>
<evidence type="ECO:0000256" key="17">
    <source>
        <dbReference type="ARBA" id="ARBA00040123"/>
    </source>
</evidence>
<comment type="catalytic activity">
    <reaction evidence="14">
        <text>(9Z)-octadecenoyl-CoA + H2O = (9Z)-octadecenoate + CoA + H(+)</text>
        <dbReference type="Rhea" id="RHEA:40139"/>
        <dbReference type="ChEBI" id="CHEBI:15377"/>
        <dbReference type="ChEBI" id="CHEBI:15378"/>
        <dbReference type="ChEBI" id="CHEBI:30823"/>
        <dbReference type="ChEBI" id="CHEBI:57287"/>
        <dbReference type="ChEBI" id="CHEBI:57387"/>
    </reaction>
    <physiologicalReaction direction="left-to-right" evidence="14">
        <dbReference type="Rhea" id="RHEA:40140"/>
    </physiologicalReaction>
</comment>
<keyword evidence="7" id="KW-0378">Hydrolase</keyword>
<comment type="caution">
    <text evidence="25">The sequence shown here is derived from an EMBL/GenBank/DDBJ whole genome shotgun (WGS) entry which is preliminary data.</text>
</comment>
<dbReference type="InterPro" id="IPR006683">
    <property type="entry name" value="Thioestr_dom"/>
</dbReference>
<dbReference type="Gene3D" id="3.10.129.10">
    <property type="entry name" value="Hotdog Thioesterase"/>
    <property type="match status" value="1"/>
</dbReference>
<evidence type="ECO:0000256" key="15">
    <source>
        <dbReference type="ARBA" id="ARBA00038456"/>
    </source>
</evidence>
<evidence type="ECO:0000256" key="1">
    <source>
        <dbReference type="ARBA" id="ARBA00004170"/>
    </source>
</evidence>
<evidence type="ECO:0000256" key="21">
    <source>
        <dbReference type="ARBA" id="ARBA00047969"/>
    </source>
</evidence>
<comment type="catalytic activity">
    <reaction evidence="21">
        <text>decanoyl-CoA + H2O = decanoate + CoA + H(+)</text>
        <dbReference type="Rhea" id="RHEA:40059"/>
        <dbReference type="ChEBI" id="CHEBI:15377"/>
        <dbReference type="ChEBI" id="CHEBI:15378"/>
        <dbReference type="ChEBI" id="CHEBI:27689"/>
        <dbReference type="ChEBI" id="CHEBI:57287"/>
        <dbReference type="ChEBI" id="CHEBI:61430"/>
    </reaction>
    <physiologicalReaction direction="left-to-right" evidence="21">
        <dbReference type="Rhea" id="RHEA:40060"/>
    </physiologicalReaction>
</comment>
<dbReference type="SUPFAM" id="SSF54637">
    <property type="entry name" value="Thioesterase/thiol ester dehydrase-isomerase"/>
    <property type="match status" value="1"/>
</dbReference>
<comment type="catalytic activity">
    <reaction evidence="13">
        <text>(5Z,8Z,11Z,14Z)-eicosatetraenoyl-CoA + H2O = (5Z,8Z,11Z,14Z)-eicosatetraenoate + CoA + H(+)</text>
        <dbReference type="Rhea" id="RHEA:40151"/>
        <dbReference type="ChEBI" id="CHEBI:15377"/>
        <dbReference type="ChEBI" id="CHEBI:15378"/>
        <dbReference type="ChEBI" id="CHEBI:32395"/>
        <dbReference type="ChEBI" id="CHEBI:57287"/>
        <dbReference type="ChEBI" id="CHEBI:57368"/>
    </reaction>
    <physiologicalReaction direction="left-to-right" evidence="13">
        <dbReference type="Rhea" id="RHEA:40152"/>
    </physiologicalReaction>
</comment>
<evidence type="ECO:0000256" key="4">
    <source>
        <dbReference type="ARBA" id="ARBA00022475"/>
    </source>
</evidence>
<evidence type="ECO:0000256" key="16">
    <source>
        <dbReference type="ARBA" id="ARBA00038848"/>
    </source>
</evidence>
<dbReference type="Pfam" id="PF03061">
    <property type="entry name" value="4HBT"/>
    <property type="match status" value="1"/>
</dbReference>
<evidence type="ECO:0000256" key="18">
    <source>
        <dbReference type="ARBA" id="ARBA00043210"/>
    </source>
</evidence>
<evidence type="ECO:0000256" key="3">
    <source>
        <dbReference type="ARBA" id="ARBA00004632"/>
    </source>
</evidence>
<evidence type="ECO:0000256" key="5">
    <source>
        <dbReference type="ARBA" id="ARBA00022490"/>
    </source>
</evidence>
<evidence type="ECO:0000313" key="25">
    <source>
        <dbReference type="EMBL" id="GAA4489821.1"/>
    </source>
</evidence>
<dbReference type="PANTHER" id="PTHR12418:SF19">
    <property type="entry name" value="ACYL-COENZYME A THIOESTERASE THEM4"/>
    <property type="match status" value="1"/>
</dbReference>
<evidence type="ECO:0000256" key="13">
    <source>
        <dbReference type="ARBA" id="ARBA00035852"/>
    </source>
</evidence>
<evidence type="ECO:0000256" key="2">
    <source>
        <dbReference type="ARBA" id="ARBA00004496"/>
    </source>
</evidence>
<comment type="catalytic activity">
    <reaction evidence="22">
        <text>dodecanoyl-CoA + H2O = dodecanoate + CoA + H(+)</text>
        <dbReference type="Rhea" id="RHEA:30135"/>
        <dbReference type="ChEBI" id="CHEBI:15377"/>
        <dbReference type="ChEBI" id="CHEBI:15378"/>
        <dbReference type="ChEBI" id="CHEBI:18262"/>
        <dbReference type="ChEBI" id="CHEBI:57287"/>
        <dbReference type="ChEBI" id="CHEBI:57375"/>
    </reaction>
    <physiologicalReaction direction="left-to-right" evidence="22">
        <dbReference type="Rhea" id="RHEA:30136"/>
    </physiologicalReaction>
</comment>
<keyword evidence="8" id="KW-0276">Fatty acid metabolism</keyword>
<dbReference type="CDD" id="cd03443">
    <property type="entry name" value="PaaI_thioesterase"/>
    <property type="match status" value="1"/>
</dbReference>
<name>A0ABP8PQC9_9NOCA</name>
<evidence type="ECO:0000256" key="23">
    <source>
        <dbReference type="ARBA" id="ARBA00048180"/>
    </source>
</evidence>
<comment type="catalytic activity">
    <reaction evidence="23">
        <text>tetradecanoyl-CoA + H2O = tetradecanoate + CoA + H(+)</text>
        <dbReference type="Rhea" id="RHEA:40119"/>
        <dbReference type="ChEBI" id="CHEBI:15377"/>
        <dbReference type="ChEBI" id="CHEBI:15378"/>
        <dbReference type="ChEBI" id="CHEBI:30807"/>
        <dbReference type="ChEBI" id="CHEBI:57287"/>
        <dbReference type="ChEBI" id="CHEBI:57385"/>
    </reaction>
    <physiologicalReaction direction="left-to-right" evidence="23">
        <dbReference type="Rhea" id="RHEA:40120"/>
    </physiologicalReaction>
</comment>
<comment type="similarity">
    <text evidence="15">Belongs to the THEM4/THEM5 thioesterase family.</text>
</comment>
<evidence type="ECO:0000256" key="9">
    <source>
        <dbReference type="ARBA" id="ARBA00022946"/>
    </source>
</evidence>
<reference evidence="26" key="1">
    <citation type="journal article" date="2019" name="Int. J. Syst. Evol. Microbiol.">
        <title>The Global Catalogue of Microorganisms (GCM) 10K type strain sequencing project: providing services to taxonomists for standard genome sequencing and annotation.</title>
        <authorList>
            <consortium name="The Broad Institute Genomics Platform"/>
            <consortium name="The Broad Institute Genome Sequencing Center for Infectious Disease"/>
            <person name="Wu L."/>
            <person name="Ma J."/>
        </authorList>
    </citation>
    <scope>NUCLEOTIDE SEQUENCE [LARGE SCALE GENOMIC DNA]</scope>
    <source>
        <strain evidence="26">JCM 32206</strain>
    </source>
</reference>
<evidence type="ECO:0000256" key="6">
    <source>
        <dbReference type="ARBA" id="ARBA00022703"/>
    </source>
</evidence>
<keyword evidence="9" id="KW-0809">Transit peptide</keyword>
<keyword evidence="5" id="KW-0963">Cytoplasm</keyword>
<evidence type="ECO:0000256" key="11">
    <source>
        <dbReference type="ARBA" id="ARBA00023136"/>
    </source>
</evidence>
<accession>A0ABP8PQC9</accession>
<evidence type="ECO:0000259" key="24">
    <source>
        <dbReference type="Pfam" id="PF03061"/>
    </source>
</evidence>
<dbReference type="RefSeq" id="WP_345352575.1">
    <property type="nucleotide sequence ID" value="NZ_BAABFB010000075.1"/>
</dbReference>
<evidence type="ECO:0000256" key="10">
    <source>
        <dbReference type="ARBA" id="ARBA00023098"/>
    </source>
</evidence>
<feature type="domain" description="Thioesterase" evidence="24">
    <location>
        <begin position="129"/>
        <end position="187"/>
    </location>
</feature>
<keyword evidence="11" id="KW-0472">Membrane</keyword>
<evidence type="ECO:0000256" key="19">
    <source>
        <dbReference type="ARBA" id="ARBA00047588"/>
    </source>
</evidence>
<proteinExistence type="inferred from homology"/>
<dbReference type="Proteomes" id="UP001501183">
    <property type="component" value="Unassembled WGS sequence"/>
</dbReference>
<evidence type="ECO:0000256" key="12">
    <source>
        <dbReference type="ARBA" id="ARBA00023273"/>
    </source>
</evidence>